<dbReference type="InterPro" id="IPR009081">
    <property type="entry name" value="PP-bd_ACP"/>
</dbReference>
<dbReference type="Gene3D" id="1.10.1200.10">
    <property type="entry name" value="ACP-like"/>
    <property type="match status" value="1"/>
</dbReference>
<organism evidence="2 3">
    <name type="scientific">Streptomyces pristinaespiralis (strain ATCC 25486 / DSM 40338 / CBS 914.69 / JCM 4507 / KCC S-0507 / NBRC 13074 / NRRL 2958 / 5647)</name>
    <dbReference type="NCBI Taxonomy" id="457429"/>
    <lineage>
        <taxon>Bacteria</taxon>
        <taxon>Bacillati</taxon>
        <taxon>Actinomycetota</taxon>
        <taxon>Actinomycetes</taxon>
        <taxon>Kitasatosporales</taxon>
        <taxon>Streptomycetaceae</taxon>
        <taxon>Streptomyces</taxon>
    </lineage>
</organism>
<evidence type="ECO:0000259" key="1">
    <source>
        <dbReference type="PROSITE" id="PS50075"/>
    </source>
</evidence>
<reference evidence="3" key="1">
    <citation type="submission" date="2008-02" db="EMBL/GenBank/DDBJ databases">
        <authorList>
            <consortium name="The Broad Institute Genome Sequencing Platform"/>
            <person name="Fischbach M."/>
            <person name="Ward D."/>
            <person name="Young S."/>
            <person name="Jaffe D."/>
            <person name="Gnerre S."/>
            <person name="Berlin A."/>
            <person name="Heiman D."/>
            <person name="Hepburn T."/>
            <person name="Sykes S."/>
            <person name="Alvarado L."/>
            <person name="Kodira C.D."/>
            <person name="Straight P."/>
            <person name="Clardy J."/>
            <person name="Hung D."/>
            <person name="Kolter R."/>
            <person name="Mekalanos J."/>
            <person name="Walker S."/>
            <person name="Walsh C.T."/>
            <person name="Lander E."/>
            <person name="Galagan J."/>
            <person name="Nusbaum C."/>
            <person name="Birren B."/>
        </authorList>
    </citation>
    <scope>NUCLEOTIDE SEQUENCE [LARGE SCALE GENOMIC DNA]</scope>
    <source>
        <strain evidence="3">ATCC 25486 / DSM 40338 / CBS 914.69 / JCM 4507 / NBRC 13074 / NRRL 2958 / 5647</strain>
    </source>
</reference>
<dbReference type="Proteomes" id="UP000002805">
    <property type="component" value="Chromosome"/>
</dbReference>
<dbReference type="HOGENOM" id="CLU_2071858_0_0_11"/>
<keyword evidence="3" id="KW-1185">Reference proteome</keyword>
<dbReference type="InterPro" id="IPR036736">
    <property type="entry name" value="ACP-like_sf"/>
</dbReference>
<dbReference type="Pfam" id="PF00550">
    <property type="entry name" value="PP-binding"/>
    <property type="match status" value="1"/>
</dbReference>
<feature type="domain" description="Carrier" evidence="1">
    <location>
        <begin position="39"/>
        <end position="113"/>
    </location>
</feature>
<dbReference type="eggNOG" id="COG3433">
    <property type="taxonomic scope" value="Bacteria"/>
</dbReference>
<sequence>MPDHVNGNREAPSLRPCGAVTFGAMETYSEREVPPGADPLTRQLLRQMVAGCMRLEPAELPDDDEDLVDHGLDSISTMRLISAWHRRGIEVGFPELMARPTLGHWWQLLSQERPTRTP</sequence>
<proteinExistence type="predicted"/>
<name>B5HIW6_STRE2</name>
<dbReference type="SUPFAM" id="SSF47336">
    <property type="entry name" value="ACP-like"/>
    <property type="match status" value="1"/>
</dbReference>
<dbReference type="PROSITE" id="PS50075">
    <property type="entry name" value="CARRIER"/>
    <property type="match status" value="1"/>
</dbReference>
<dbReference type="EMBL" id="CM000950">
    <property type="protein sequence ID" value="EDY66777.1"/>
    <property type="molecule type" value="Genomic_DNA"/>
</dbReference>
<evidence type="ECO:0000313" key="2">
    <source>
        <dbReference type="EMBL" id="EDY66777.1"/>
    </source>
</evidence>
<protein>
    <recommendedName>
        <fullName evidence="1">Carrier domain-containing protein</fullName>
    </recommendedName>
</protein>
<dbReference type="AlphaFoldDB" id="B5HIW6"/>
<accession>B5HIW6</accession>
<gene>
    <name evidence="2" type="ORF">SSDG_05103</name>
</gene>
<reference evidence="3" key="2">
    <citation type="submission" date="2009-10" db="EMBL/GenBank/DDBJ databases">
        <title>The genome sequence of Streptomyces pristinaespiralis strain ATCC 25486.</title>
        <authorList>
            <consortium name="The Broad Institute Genome Sequencing Platform"/>
            <consortium name="Broad Institute Microbial Sequencing Center"/>
            <person name="Fischbach M."/>
            <person name="Godfrey P."/>
            <person name="Ward D."/>
            <person name="Young S."/>
            <person name="Zeng Q."/>
            <person name="Koehrsen M."/>
            <person name="Alvarado L."/>
            <person name="Berlin A.M."/>
            <person name="Bochicchio J."/>
            <person name="Borenstein D."/>
            <person name="Chapman S.B."/>
            <person name="Chen Z."/>
            <person name="Engels R."/>
            <person name="Freedman E."/>
            <person name="Gellesch M."/>
            <person name="Goldberg J."/>
            <person name="Griggs A."/>
            <person name="Gujja S."/>
            <person name="Heilman E.R."/>
            <person name="Heiman D.I."/>
            <person name="Hepburn T.A."/>
            <person name="Howarth C."/>
            <person name="Jen D."/>
            <person name="Larson L."/>
            <person name="Lewis B."/>
            <person name="Mehta T."/>
            <person name="Park D."/>
            <person name="Pearson M."/>
            <person name="Richards J."/>
            <person name="Roberts A."/>
            <person name="Saif S."/>
            <person name="Shea T.D."/>
            <person name="Shenoy N."/>
            <person name="Sisk P."/>
            <person name="Stolte C."/>
            <person name="Sykes S.N."/>
            <person name="Thomson T."/>
            <person name="Walk T."/>
            <person name="White J."/>
            <person name="Yandava C."/>
            <person name="Straight P."/>
            <person name="Clardy J."/>
            <person name="Hung D."/>
            <person name="Kolter R."/>
            <person name="Mekalanos J."/>
            <person name="Walker S."/>
            <person name="Walsh C.T."/>
            <person name="Wieland-Brown L.C."/>
            <person name="Haas B."/>
            <person name="Nusbaum C."/>
            <person name="Birren B."/>
        </authorList>
    </citation>
    <scope>NUCLEOTIDE SEQUENCE [LARGE SCALE GENOMIC DNA]</scope>
    <source>
        <strain evidence="3">ATCC 25486 / DSM 40338 / CBS 914.69 / JCM 4507 / NBRC 13074 / NRRL 2958 / 5647</strain>
    </source>
</reference>
<evidence type="ECO:0000313" key="3">
    <source>
        <dbReference type="Proteomes" id="UP000002805"/>
    </source>
</evidence>